<dbReference type="Gene3D" id="2.60.40.10">
    <property type="entry name" value="Immunoglobulins"/>
    <property type="match status" value="4"/>
</dbReference>
<evidence type="ECO:0000256" key="7">
    <source>
        <dbReference type="RuleBase" id="RU000489"/>
    </source>
</evidence>
<dbReference type="PROSITE" id="PS51910">
    <property type="entry name" value="GH18_2"/>
    <property type="match status" value="1"/>
</dbReference>
<dbReference type="InterPro" id="IPR029070">
    <property type="entry name" value="Chitinase_insertion_sf"/>
</dbReference>
<keyword evidence="5" id="KW-0119">Carbohydrate metabolism</keyword>
<dbReference type="InterPro" id="IPR013783">
    <property type="entry name" value="Ig-like_fold"/>
</dbReference>
<dbReference type="SUPFAM" id="SSF51445">
    <property type="entry name" value="(Trans)glycosidases"/>
    <property type="match status" value="1"/>
</dbReference>
<evidence type="ECO:0000259" key="9">
    <source>
        <dbReference type="PROSITE" id="PS50853"/>
    </source>
</evidence>
<dbReference type="Pfam" id="PF00395">
    <property type="entry name" value="SLH"/>
    <property type="match status" value="3"/>
</dbReference>
<feature type="domain" description="GH18" evidence="11">
    <location>
        <begin position="411"/>
        <end position="796"/>
    </location>
</feature>
<dbReference type="SUPFAM" id="SSF49265">
    <property type="entry name" value="Fibronectin type III"/>
    <property type="match status" value="3"/>
</dbReference>
<dbReference type="InterPro" id="IPR001223">
    <property type="entry name" value="Glyco_hydro18_cat"/>
</dbReference>
<dbReference type="GO" id="GO:0016787">
    <property type="term" value="F:hydrolase activity"/>
    <property type="evidence" value="ECO:0007669"/>
    <property type="project" value="UniProtKB-KW"/>
</dbReference>
<feature type="chain" id="PRO_5046832522" description="chitinase" evidence="8">
    <location>
        <begin position="33"/>
        <end position="1296"/>
    </location>
</feature>
<organism evidence="12 13">
    <name type="scientific">Paenibacillus septentrionalis</name>
    <dbReference type="NCBI Taxonomy" id="429342"/>
    <lineage>
        <taxon>Bacteria</taxon>
        <taxon>Bacillati</taxon>
        <taxon>Bacillota</taxon>
        <taxon>Bacilli</taxon>
        <taxon>Bacillales</taxon>
        <taxon>Paenibacillaceae</taxon>
        <taxon>Paenibacillus</taxon>
    </lineage>
</organism>
<dbReference type="SMART" id="SM00060">
    <property type="entry name" value="FN3"/>
    <property type="match status" value="5"/>
</dbReference>
<dbReference type="PANTHER" id="PTHR11177:SF317">
    <property type="entry name" value="CHITINASE 12-RELATED"/>
    <property type="match status" value="1"/>
</dbReference>
<feature type="domain" description="SLH" evidence="10">
    <location>
        <begin position="1109"/>
        <end position="1168"/>
    </location>
</feature>
<evidence type="ECO:0000256" key="4">
    <source>
        <dbReference type="ARBA" id="ARBA00022801"/>
    </source>
</evidence>
<dbReference type="Proteomes" id="UP001596233">
    <property type="component" value="Unassembled WGS sequence"/>
</dbReference>
<dbReference type="SMART" id="SM00636">
    <property type="entry name" value="Glyco_18"/>
    <property type="match status" value="1"/>
</dbReference>
<dbReference type="InterPro" id="IPR011583">
    <property type="entry name" value="Chitinase_II/V-like_cat"/>
</dbReference>
<dbReference type="InterPro" id="IPR003961">
    <property type="entry name" value="FN3_dom"/>
</dbReference>
<evidence type="ECO:0000259" key="11">
    <source>
        <dbReference type="PROSITE" id="PS51910"/>
    </source>
</evidence>
<proteinExistence type="inferred from homology"/>
<dbReference type="CDD" id="cd06548">
    <property type="entry name" value="GH18_chitinase"/>
    <property type="match status" value="1"/>
</dbReference>
<dbReference type="InterPro" id="IPR017853">
    <property type="entry name" value="GH"/>
</dbReference>
<evidence type="ECO:0000256" key="8">
    <source>
        <dbReference type="SAM" id="SignalP"/>
    </source>
</evidence>
<comment type="similarity">
    <text evidence="2">Belongs to the glycosyl hydrolase 18 family. Chitinase class II subfamily.</text>
</comment>
<dbReference type="InterPro" id="IPR001119">
    <property type="entry name" value="SLH_dom"/>
</dbReference>
<feature type="domain" description="SLH" evidence="10">
    <location>
        <begin position="1237"/>
        <end position="1296"/>
    </location>
</feature>
<dbReference type="InterPro" id="IPR036116">
    <property type="entry name" value="FN3_sf"/>
</dbReference>
<dbReference type="PROSITE" id="PS51272">
    <property type="entry name" value="SLH"/>
    <property type="match status" value="3"/>
</dbReference>
<sequence length="1296" mass="141376">MVYKVQPLKLVFLSLLALMLFISPLLSATFYAADGNAAAEAEAPAPQNLRVLEDSITATSATIEWDHVEELNDIDIWLADGDVYFEWGNSGSKTITTLKPETTYRLYITWFSQRPAANKSNIIEFTTPAGEVPPPSVPTAGATDLQVSNITHNSVELTWKNAPGIDDYWIWSTAGTYLNWANSEYKFLGGLNPETTYSILLGPDGIQFPNLTDAQKSNVVTFTTLEDKTEYEEHPLMPPLNFKVTEVTDSSITLGFIGSPKADGYDYWVNGDWIGGIWDGSNQFTYTLTDEQKAAGTELTFLVAAQNSEKGTVSEKSNEVTITWGQLIPPRDLQVVTANRSTVVLGWAPTQGATFYEIYQDGTLIGTSESNRYVIEQLTEGQSYSYHVVARNNAWTSAPSDPITAVPGANYTNVTYYTSWSLSPTGRNYKPEDVDVSQVTHINYAFSDLCWMKVSTNGTACQNDDIPLQTGYVYDGEMVLGDQEYDLLNFESFAAIKAAHPHLKLMVSVGGWSWSKNFSNMAATEITRRAFANSVVDFLRAYGIDGLDIDWEYPVEGGESHNTHRPEDKENFTLLMQTVRDALDAAGSVDGKYYLLTIASGQGDNFVVNADLKNAVNDLDFINIMTYDYSGSWEMLAHHNSPLYYDPEHPAATAPRNHVKGGLVGHLNGGVPNYKLTLGIPFYGKGWIGCPDGGQYATCTSIPPGTWESGIFDYTDVETNYLGQEGFTHHWNEAAKISYLYNSDTGMFITYNDPTTMMYTSSLVKSLDLAGVMSWEISGDRNRSLTTQLVKDLPIDGVVNEAALQAATQVRAVTSSSSIQLTWEAVDGATGYEVFMNDVYVKSVEQPNAAISNLTSNTTYTFNVLAIKETEDKIVEVSPFSSNLTAKTSQTSQISGPAAPLPVRDKDELDASISRSDGKWTVSINKDASIQIIEAAGDVNSFKITVSDEAEAIDIIVPKEVVAAIRGKDAQAQLSVVWNGITYVVPAQAIELDADIQLSIAPVSDQLEDIKQLADESGLSLLSEVLDFNISKRSAANTWEDVTDFGDQKLSRIFTLKGKDIDPAKLTGVIFLPDSNEFRPVPSQFTVHKDGTLSAELKRDGNSIYIIAQSNVNYSDVKAAWMKEPVNRAAAKLLLDGESKDSFGVNSSITREEFTSMIVKGLGILPKYGAAPFGDVPASSTYAGDIAAAKAAGIVHGQSATAFEPDAFISRQDVTMLLSNVLDYADVKTSADADASLDTFTDAHLISAYAKSAVSRIVEEGIMIGKSSSTFDPLSNLTKAEAAVIVIRILESLELD</sequence>
<keyword evidence="6 7" id="KW-0326">Glycosidase</keyword>
<protein>
    <recommendedName>
        <fullName evidence="3">chitinase</fullName>
        <ecNumber evidence="3">3.2.1.14</ecNumber>
    </recommendedName>
</protein>
<dbReference type="SUPFAM" id="SSF54556">
    <property type="entry name" value="Chitinase insertion domain"/>
    <property type="match status" value="1"/>
</dbReference>
<evidence type="ECO:0000256" key="3">
    <source>
        <dbReference type="ARBA" id="ARBA00012729"/>
    </source>
</evidence>
<keyword evidence="4 7" id="KW-0378">Hydrolase</keyword>
<feature type="signal peptide" evidence="8">
    <location>
        <begin position="1"/>
        <end position="32"/>
    </location>
</feature>
<keyword evidence="13" id="KW-1185">Reference proteome</keyword>
<feature type="domain" description="Fibronectin type-III" evidence="9">
    <location>
        <begin position="329"/>
        <end position="410"/>
    </location>
</feature>
<dbReference type="Gene3D" id="3.10.50.10">
    <property type="match status" value="1"/>
</dbReference>
<feature type="domain" description="Fibronectin type-III" evidence="9">
    <location>
        <begin position="803"/>
        <end position="891"/>
    </location>
</feature>
<evidence type="ECO:0000313" key="13">
    <source>
        <dbReference type="Proteomes" id="UP001596233"/>
    </source>
</evidence>
<dbReference type="EC" id="3.2.1.14" evidence="3"/>
<evidence type="ECO:0000256" key="2">
    <source>
        <dbReference type="ARBA" id="ARBA00009121"/>
    </source>
</evidence>
<dbReference type="CDD" id="cd00063">
    <property type="entry name" value="FN3"/>
    <property type="match status" value="3"/>
</dbReference>
<keyword evidence="5" id="KW-0624">Polysaccharide degradation</keyword>
<comment type="caution">
    <text evidence="12">The sequence shown here is derived from an EMBL/GenBank/DDBJ whole genome shotgun (WGS) entry which is preliminary data.</text>
</comment>
<accession>A0ABW1V8V6</accession>
<evidence type="ECO:0000259" key="10">
    <source>
        <dbReference type="PROSITE" id="PS51272"/>
    </source>
</evidence>
<reference evidence="13" key="1">
    <citation type="journal article" date="2019" name="Int. J. Syst. Evol. Microbiol.">
        <title>The Global Catalogue of Microorganisms (GCM) 10K type strain sequencing project: providing services to taxonomists for standard genome sequencing and annotation.</title>
        <authorList>
            <consortium name="The Broad Institute Genomics Platform"/>
            <consortium name="The Broad Institute Genome Sequencing Center for Infectious Disease"/>
            <person name="Wu L."/>
            <person name="Ma J."/>
        </authorList>
    </citation>
    <scope>NUCLEOTIDE SEQUENCE [LARGE SCALE GENOMIC DNA]</scope>
    <source>
        <strain evidence="13">PCU 280</strain>
    </source>
</reference>
<dbReference type="PROSITE" id="PS50853">
    <property type="entry name" value="FN3"/>
    <property type="match status" value="2"/>
</dbReference>
<comment type="catalytic activity">
    <reaction evidence="1">
        <text>Random endo-hydrolysis of N-acetyl-beta-D-glucosaminide (1-&gt;4)-beta-linkages in chitin and chitodextrins.</text>
        <dbReference type="EC" id="3.2.1.14"/>
    </reaction>
</comment>
<dbReference type="Gene3D" id="3.20.20.80">
    <property type="entry name" value="Glycosidases"/>
    <property type="match status" value="1"/>
</dbReference>
<evidence type="ECO:0000313" key="12">
    <source>
        <dbReference type="EMBL" id="MFC6334398.1"/>
    </source>
</evidence>
<gene>
    <name evidence="12" type="ORF">ACFP56_17355</name>
</gene>
<dbReference type="PROSITE" id="PS01095">
    <property type="entry name" value="GH18_1"/>
    <property type="match status" value="1"/>
</dbReference>
<keyword evidence="5" id="KW-0146">Chitin degradation</keyword>
<feature type="domain" description="SLH" evidence="10">
    <location>
        <begin position="1169"/>
        <end position="1232"/>
    </location>
</feature>
<name>A0ABW1V8V6_9BACL</name>
<keyword evidence="8" id="KW-0732">Signal</keyword>
<dbReference type="InterPro" id="IPR050314">
    <property type="entry name" value="Glycosyl_Hydrlase_18"/>
</dbReference>
<evidence type="ECO:0000256" key="1">
    <source>
        <dbReference type="ARBA" id="ARBA00000822"/>
    </source>
</evidence>
<evidence type="ECO:0000256" key="5">
    <source>
        <dbReference type="ARBA" id="ARBA00023024"/>
    </source>
</evidence>
<dbReference type="RefSeq" id="WP_379236889.1">
    <property type="nucleotide sequence ID" value="NZ_JBHSTE010000006.1"/>
</dbReference>
<dbReference type="Pfam" id="PF00704">
    <property type="entry name" value="Glyco_hydro_18"/>
    <property type="match status" value="1"/>
</dbReference>
<dbReference type="EMBL" id="JBHSTE010000006">
    <property type="protein sequence ID" value="MFC6334398.1"/>
    <property type="molecule type" value="Genomic_DNA"/>
</dbReference>
<dbReference type="PANTHER" id="PTHR11177">
    <property type="entry name" value="CHITINASE"/>
    <property type="match status" value="1"/>
</dbReference>
<evidence type="ECO:0000256" key="6">
    <source>
        <dbReference type="ARBA" id="ARBA00023295"/>
    </source>
</evidence>
<dbReference type="Pfam" id="PF00041">
    <property type="entry name" value="fn3"/>
    <property type="match status" value="1"/>
</dbReference>
<dbReference type="InterPro" id="IPR001579">
    <property type="entry name" value="Glyco_hydro_18_chit_AS"/>
</dbReference>